<dbReference type="Gene3D" id="1.20.120.1750">
    <property type="match status" value="1"/>
</dbReference>
<dbReference type="Pfam" id="PF14529">
    <property type="entry name" value="Exo_endo_phos_2"/>
    <property type="match status" value="1"/>
</dbReference>
<dbReference type="PANTHER" id="PTHR33273">
    <property type="entry name" value="DOMAIN-CONTAINING PROTEIN, PUTATIVE-RELATED"/>
    <property type="match status" value="1"/>
</dbReference>
<organism evidence="3 4">
    <name type="scientific">Cordylochernes scorpioides</name>
    <dbReference type="NCBI Taxonomy" id="51811"/>
    <lineage>
        <taxon>Eukaryota</taxon>
        <taxon>Metazoa</taxon>
        <taxon>Ecdysozoa</taxon>
        <taxon>Arthropoda</taxon>
        <taxon>Chelicerata</taxon>
        <taxon>Arachnida</taxon>
        <taxon>Pseudoscorpiones</taxon>
        <taxon>Cheliferoidea</taxon>
        <taxon>Chernetidae</taxon>
        <taxon>Cordylochernes</taxon>
    </lineage>
</organism>
<dbReference type="InterPro" id="IPR005135">
    <property type="entry name" value="Endo/exonuclease/phosphatase"/>
</dbReference>
<sequence>MPGHKPMKDRLTLLLCANAKLVEEEDQELTTNELIDLHREQHQEGKEVISSGEEEDENSLGSLPSDQIREICKMWEAVQFFVAKHHPNKPAALRATDQFNDNAMSHIREILKKRQKQQSLDHYAFAYYLKKNNQCIIFEENQRDLETATEKISEYLERDLSSQNYGKQNEIDFALVSETWLKPCHKMRIQNFITLRNDRLTRQGGGTAIFIHKKYSHAPIHATTSNLETTGISIKTKNGLNMNLYSCYKPPNTYLDQTDIYNIFSTDTPTIIAEDLNCKHPAWGSTTTNPSGRRLQNAINVMDLDVSYPDQPTHDSPPDIIDIAFSLGLVWSVGQHICLSTLLPSACSWAQNIPAYINPADVKEGRCPIRDCHNQYAYESLLMKPYLNPEEHLEENPDGDSPNFQEEDIPIERTQQPQTRKEISGPITRSRAMRLRIYAFAYYLKKNNQCIIFEENQRDLETATEKISEYLERDLSVEENSAIINMVKNIANYCENRHEKLIEHVNEGYARELWEFNE</sequence>
<dbReference type="SUPFAM" id="SSF56219">
    <property type="entry name" value="DNase I-like"/>
    <property type="match status" value="1"/>
</dbReference>
<dbReference type="Proteomes" id="UP001235939">
    <property type="component" value="Chromosome 14"/>
</dbReference>
<reference evidence="3 4" key="1">
    <citation type="submission" date="2022-01" db="EMBL/GenBank/DDBJ databases">
        <title>A chromosomal length assembly of Cordylochernes scorpioides.</title>
        <authorList>
            <person name="Zeh D."/>
            <person name="Zeh J."/>
        </authorList>
    </citation>
    <scope>NUCLEOTIDE SEQUENCE [LARGE SCALE GENOMIC DNA]</scope>
    <source>
        <strain evidence="3">IN4F17</strain>
        <tissue evidence="3">Whole Body</tissue>
    </source>
</reference>
<dbReference type="Gene3D" id="3.60.10.10">
    <property type="entry name" value="Endonuclease/exonuclease/phosphatase"/>
    <property type="match status" value="1"/>
</dbReference>
<accession>A0ABY6L7D4</accession>
<evidence type="ECO:0000313" key="4">
    <source>
        <dbReference type="Proteomes" id="UP001235939"/>
    </source>
</evidence>
<evidence type="ECO:0000259" key="2">
    <source>
        <dbReference type="Pfam" id="PF14529"/>
    </source>
</evidence>
<evidence type="ECO:0000313" key="3">
    <source>
        <dbReference type="EMBL" id="UYV77058.1"/>
    </source>
</evidence>
<feature type="region of interest" description="Disordered" evidence="1">
    <location>
        <begin position="390"/>
        <end position="423"/>
    </location>
</feature>
<dbReference type="InterPro" id="IPR036691">
    <property type="entry name" value="Endo/exonu/phosph_ase_sf"/>
</dbReference>
<dbReference type="PANTHER" id="PTHR33273:SF2">
    <property type="entry name" value="ENDONUCLEASE_EXONUCLEASE_PHOSPHATASE DOMAIN-CONTAINING PROTEIN"/>
    <property type="match status" value="1"/>
</dbReference>
<dbReference type="EMBL" id="CP092876">
    <property type="protein sequence ID" value="UYV77058.1"/>
    <property type="molecule type" value="Genomic_DNA"/>
</dbReference>
<feature type="domain" description="Endonuclease/exonuclease/phosphatase" evidence="2">
    <location>
        <begin position="243"/>
        <end position="325"/>
    </location>
</feature>
<proteinExistence type="predicted"/>
<protein>
    <submittedName>
        <fullName evidence="3">Prkrir</fullName>
    </submittedName>
</protein>
<evidence type="ECO:0000256" key="1">
    <source>
        <dbReference type="SAM" id="MobiDB-lite"/>
    </source>
</evidence>
<name>A0ABY6L7D4_9ARAC</name>
<feature type="region of interest" description="Disordered" evidence="1">
    <location>
        <begin position="41"/>
        <end position="62"/>
    </location>
</feature>
<keyword evidence="4" id="KW-1185">Reference proteome</keyword>
<gene>
    <name evidence="3" type="ORF">LAZ67_14003055</name>
</gene>